<keyword evidence="4" id="KW-0720">Serine protease</keyword>
<dbReference type="PANTHER" id="PTHR42987">
    <property type="entry name" value="PEPTIDASE S49"/>
    <property type="match status" value="1"/>
</dbReference>
<evidence type="ECO:0000256" key="1">
    <source>
        <dbReference type="ARBA" id="ARBA00008683"/>
    </source>
</evidence>
<geneLocation type="plasmid" evidence="6 7">
    <name>AZO_p1</name>
</geneLocation>
<accession>G7ZAB4</accession>
<evidence type="ECO:0000256" key="2">
    <source>
        <dbReference type="ARBA" id="ARBA00022670"/>
    </source>
</evidence>
<dbReference type="PANTHER" id="PTHR42987:SF8">
    <property type="entry name" value="PROTEINASE"/>
    <property type="match status" value="1"/>
</dbReference>
<evidence type="ECO:0000256" key="4">
    <source>
        <dbReference type="ARBA" id="ARBA00022825"/>
    </source>
</evidence>
<dbReference type="EMBL" id="FQ311869">
    <property type="protein sequence ID" value="CBS88623.1"/>
    <property type="molecule type" value="Genomic_DNA"/>
</dbReference>
<dbReference type="Pfam" id="PF01343">
    <property type="entry name" value="Peptidase_S49"/>
    <property type="match status" value="1"/>
</dbReference>
<dbReference type="InterPro" id="IPR029045">
    <property type="entry name" value="ClpP/crotonase-like_dom_sf"/>
</dbReference>
<evidence type="ECO:0000313" key="6">
    <source>
        <dbReference type="EMBL" id="CBS88623.1"/>
    </source>
</evidence>
<dbReference type="GO" id="GO:0006508">
    <property type="term" value="P:proteolysis"/>
    <property type="evidence" value="ECO:0007669"/>
    <property type="project" value="UniProtKB-KW"/>
</dbReference>
<dbReference type="AlphaFoldDB" id="G7ZAB4"/>
<evidence type="ECO:0000313" key="7">
    <source>
        <dbReference type="Proteomes" id="UP000005667"/>
    </source>
</evidence>
<keyword evidence="3 6" id="KW-0378">Hydrolase</keyword>
<dbReference type="CDD" id="cd07023">
    <property type="entry name" value="S49_Sppa_N_C"/>
    <property type="match status" value="1"/>
</dbReference>
<dbReference type="Gene3D" id="3.90.226.10">
    <property type="entry name" value="2-enoyl-CoA Hydratase, Chain A, domain 1"/>
    <property type="match status" value="1"/>
</dbReference>
<dbReference type="KEGG" id="ali:AZOLI_p10349"/>
<evidence type="ECO:0000259" key="5">
    <source>
        <dbReference type="Pfam" id="PF01343"/>
    </source>
</evidence>
<feature type="domain" description="Peptidase S49" evidence="5">
    <location>
        <begin position="112"/>
        <end position="254"/>
    </location>
</feature>
<dbReference type="EC" id="3.4.21.-" evidence="6"/>
<gene>
    <name evidence="6" type="ordered locus">AZOLI_p10349</name>
</gene>
<proteinExistence type="inferred from homology"/>
<protein>
    <submittedName>
        <fullName evidence="6">Serine protease SohB</fullName>
        <ecNumber evidence="6">3.4.21.-</ecNumber>
    </submittedName>
</protein>
<dbReference type="InterPro" id="IPR002142">
    <property type="entry name" value="Peptidase_S49"/>
</dbReference>
<name>G7ZAB4_AZOL4</name>
<keyword evidence="6" id="KW-0614">Plasmid</keyword>
<comment type="similarity">
    <text evidence="1">Belongs to the peptidase S49 family.</text>
</comment>
<keyword evidence="7" id="KW-1185">Reference proteome</keyword>
<organism evidence="6 7">
    <name type="scientific">Azospirillum lipoferum (strain 4B)</name>
    <dbReference type="NCBI Taxonomy" id="862719"/>
    <lineage>
        <taxon>Bacteria</taxon>
        <taxon>Pseudomonadati</taxon>
        <taxon>Pseudomonadota</taxon>
        <taxon>Alphaproteobacteria</taxon>
        <taxon>Rhodospirillales</taxon>
        <taxon>Azospirillaceae</taxon>
        <taxon>Azospirillum</taxon>
    </lineage>
</organism>
<dbReference type="GO" id="GO:0008236">
    <property type="term" value="F:serine-type peptidase activity"/>
    <property type="evidence" value="ECO:0007669"/>
    <property type="project" value="UniProtKB-KW"/>
</dbReference>
<dbReference type="HOGENOM" id="CLU_046540_1_0_5"/>
<reference evidence="7" key="1">
    <citation type="journal article" date="2011" name="PLoS Genet.">
        <title>Azospirillum genomes reveal transition of bacteria from aquatic to terrestrial environments.</title>
        <authorList>
            <person name="Wisniewski-Dye F."/>
            <person name="Borziak K."/>
            <person name="Khalsa-Moyers G."/>
            <person name="Alexandre G."/>
            <person name="Sukharnikov L.O."/>
            <person name="Wuichet K."/>
            <person name="Hurst G.B."/>
            <person name="McDonald W.H."/>
            <person name="Robertson J.S."/>
            <person name="Barbe V."/>
            <person name="Calteau A."/>
            <person name="Rouy Z."/>
            <person name="Mangenot S."/>
            <person name="Prigent-Combaret C."/>
            <person name="Normand P."/>
            <person name="Boyer M."/>
            <person name="Siguier P."/>
            <person name="Dessaux Y."/>
            <person name="Elmerich C."/>
            <person name="Condemine G."/>
            <person name="Krishnen G."/>
            <person name="Kennedy I."/>
            <person name="Paterson A.H."/>
            <person name="Gonzalez V."/>
            <person name="Mavingui P."/>
            <person name="Zhulin I.B."/>
        </authorList>
    </citation>
    <scope>NUCLEOTIDE SEQUENCE [LARGE SCALE GENOMIC DNA]</scope>
    <source>
        <strain evidence="7">4B</strain>
    </source>
</reference>
<keyword evidence="2 6" id="KW-0645">Protease</keyword>
<dbReference type="InterPro" id="IPR047272">
    <property type="entry name" value="S49_SppA_C"/>
</dbReference>
<dbReference type="Gene3D" id="6.20.330.10">
    <property type="match status" value="1"/>
</dbReference>
<evidence type="ECO:0000256" key="3">
    <source>
        <dbReference type="ARBA" id="ARBA00022801"/>
    </source>
</evidence>
<dbReference type="SUPFAM" id="SSF52096">
    <property type="entry name" value="ClpP/crotonase"/>
    <property type="match status" value="1"/>
</dbReference>
<sequence length="319" mass="34082">MRKRLFFSADGAFQTEDFNPISAGMSLKSLLAKLPFGPWRKAGPLVSVVRLTGVIGQGGPFRSGLSLAGVAPLLERAFAPKDQKAVALIVNSPGGSPVQSALIAKRIRDLAEEKKVPVFAFCEDAAASGGYWLACAADEIWADESSIVGSIGVVSSGFGLHGLIERHGIERRLYTAGDKKVLLDPFSPEREDGVAHLKALQADIHEAFKAMVRDRRGTRLTGSEEELFSGAFWAGRKALALGLIDGLGDLRSVMRGRFGEKVRLRVVQQERGMLRRLGLRTGGSAPLHDAGAPEAFADALVAAARASLDDWAARARLGL</sequence>
<dbReference type="Proteomes" id="UP000005667">
    <property type="component" value="Plasmid AZO_p1"/>
</dbReference>